<dbReference type="PANTHER" id="PTHR42659:SF9">
    <property type="entry name" value="XANTHINE DEHYDROGENASE FAD-BINDING SUBUNIT XDHB-RELATED"/>
    <property type="match status" value="1"/>
</dbReference>
<sequence length="283" mass="30790">MKSWYRPGSLLSAVDFLARHSGCTRIIQGGTDVMVGRSRWLDDDVHWLDLSGIAELRELYVGAEGGLIIGAGVPIARLRVDPNVVQYWPNLAGSASQTGAPAIQNRATLGGNICNASPAADNAPALLAYNAELEIIGPSGYRRLPYRDFHLSYRRTALEPNELLVRIVLPRMPADVCHYYRKVGTRAAQAIAKVGLSAVLHWNLEGAIDHAQFAFSSVAATPRLAVALGKTLCGKRLTQISLAQIQGLLEEDIAPVSDIRSSDSYRREIAGRLVWQALHTSIM</sequence>
<name>F9ZUK5_ACICS</name>
<dbReference type="InterPro" id="IPR036318">
    <property type="entry name" value="FAD-bd_PCMH-like_sf"/>
</dbReference>
<dbReference type="InterPro" id="IPR016169">
    <property type="entry name" value="FAD-bd_PCMH_sub2"/>
</dbReference>
<feature type="domain" description="FAD-binding PCMH-type" evidence="1">
    <location>
        <begin position="1"/>
        <end position="174"/>
    </location>
</feature>
<dbReference type="RefSeq" id="WP_014003651.1">
    <property type="nucleotide sequence ID" value="NC_015851.1"/>
</dbReference>
<keyword evidence="2" id="KW-0614">Plasmid</keyword>
<dbReference type="Pfam" id="PF00941">
    <property type="entry name" value="FAD_binding_5"/>
    <property type="match status" value="1"/>
</dbReference>
<dbReference type="HOGENOM" id="CLU_058050_0_1_6"/>
<evidence type="ECO:0000313" key="3">
    <source>
        <dbReference type="Proteomes" id="UP000006135"/>
    </source>
</evidence>
<dbReference type="InterPro" id="IPR016166">
    <property type="entry name" value="FAD-bd_PCMH"/>
</dbReference>
<dbReference type="GO" id="GO:0016491">
    <property type="term" value="F:oxidoreductase activity"/>
    <property type="evidence" value="ECO:0007669"/>
    <property type="project" value="InterPro"/>
</dbReference>
<gene>
    <name evidence="2" type="ordered locus">Atc_m022</name>
</gene>
<dbReference type="PANTHER" id="PTHR42659">
    <property type="entry name" value="XANTHINE DEHYDROGENASE SUBUNIT C-RELATED"/>
    <property type="match status" value="1"/>
</dbReference>
<geneLocation type="plasmid" evidence="2">
    <name>megaplasmid</name>
</geneLocation>
<dbReference type="Gene3D" id="3.30.390.50">
    <property type="entry name" value="CO dehydrogenase flavoprotein, C-terminal domain"/>
    <property type="match status" value="1"/>
</dbReference>
<dbReference type="InterPro" id="IPR002346">
    <property type="entry name" value="Mopterin_DH_FAD-bd"/>
</dbReference>
<reference evidence="2 3" key="1">
    <citation type="journal article" date="2011" name="J. Genet. Genomics">
        <title>Unraveling the Acidithiobacillus caldus complete genome and its central metabolisms for carbon assimilation.</title>
        <authorList>
            <person name="You X.Y."/>
            <person name="Guo X."/>
            <person name="Zheng H.J."/>
            <person name="Zhang M.J."/>
            <person name="Liu L.J."/>
            <person name="Zhu Y.Q."/>
            <person name="Zhu B."/>
            <person name="Wang S.Y."/>
            <person name="Zhao G.P."/>
            <person name="Poetsch A."/>
            <person name="Jiang C.Y."/>
            <person name="Liu S.J."/>
        </authorList>
    </citation>
    <scope>NUCLEOTIDE SEQUENCE [LARGE SCALE GENOMIC DNA]</scope>
    <source>
        <strain evidence="2 3">SM-1</strain>
        <plasmid evidence="3">Plasmid megaplasmid</plasmid>
    </source>
</reference>
<dbReference type="InterPro" id="IPR036683">
    <property type="entry name" value="CO_DH_flav_C_dom_sf"/>
</dbReference>
<dbReference type="InterPro" id="IPR005107">
    <property type="entry name" value="CO_DH_flav_C"/>
</dbReference>
<accession>F9ZUK5</accession>
<dbReference type="KEGG" id="acu:Atc_m022"/>
<dbReference type="EMBL" id="CP002574">
    <property type="protein sequence ID" value="AEK59553.1"/>
    <property type="molecule type" value="Genomic_DNA"/>
</dbReference>
<protein>
    <submittedName>
        <fullName evidence="2">Molybdopterin dehydrogenase FAD-binding protein</fullName>
    </submittedName>
</protein>
<dbReference type="Pfam" id="PF03450">
    <property type="entry name" value="CO_deh_flav_C"/>
    <property type="match status" value="1"/>
</dbReference>
<evidence type="ECO:0000313" key="2">
    <source>
        <dbReference type="EMBL" id="AEK59553.1"/>
    </source>
</evidence>
<dbReference type="Proteomes" id="UP000006135">
    <property type="component" value="Plasmid megaplasmid"/>
</dbReference>
<dbReference type="Gene3D" id="3.30.465.10">
    <property type="match status" value="1"/>
</dbReference>
<dbReference type="SUPFAM" id="SSF55447">
    <property type="entry name" value="CO dehydrogenase flavoprotein C-terminal domain-like"/>
    <property type="match status" value="1"/>
</dbReference>
<keyword evidence="3" id="KW-1185">Reference proteome</keyword>
<dbReference type="InterPro" id="IPR051312">
    <property type="entry name" value="Diverse_Substr_Oxidored"/>
</dbReference>
<organism evidence="2 3">
    <name type="scientific">Acidithiobacillus caldus (strain SM-1)</name>
    <dbReference type="NCBI Taxonomy" id="990288"/>
    <lineage>
        <taxon>Bacteria</taxon>
        <taxon>Pseudomonadati</taxon>
        <taxon>Pseudomonadota</taxon>
        <taxon>Acidithiobacillia</taxon>
        <taxon>Acidithiobacillales</taxon>
        <taxon>Acidithiobacillaceae</taxon>
        <taxon>Acidithiobacillus</taxon>
    </lineage>
</organism>
<dbReference type="SUPFAM" id="SSF56176">
    <property type="entry name" value="FAD-binding/transporter-associated domain-like"/>
    <property type="match status" value="1"/>
</dbReference>
<dbReference type="SMART" id="SM01092">
    <property type="entry name" value="CO_deh_flav_C"/>
    <property type="match status" value="1"/>
</dbReference>
<dbReference type="AlphaFoldDB" id="F9ZUK5"/>
<dbReference type="OrthoDB" id="9775084at2"/>
<dbReference type="PROSITE" id="PS51387">
    <property type="entry name" value="FAD_PCMH"/>
    <property type="match status" value="1"/>
</dbReference>
<proteinExistence type="predicted"/>
<dbReference type="GeneID" id="92932810"/>
<dbReference type="GO" id="GO:0071949">
    <property type="term" value="F:FAD binding"/>
    <property type="evidence" value="ECO:0007669"/>
    <property type="project" value="InterPro"/>
</dbReference>
<evidence type="ECO:0000259" key="1">
    <source>
        <dbReference type="PROSITE" id="PS51387"/>
    </source>
</evidence>